<dbReference type="RefSeq" id="WP_344438862.1">
    <property type="nucleotide sequence ID" value="NZ_BAAALF010000006.1"/>
</dbReference>
<dbReference type="Proteomes" id="UP001500037">
    <property type="component" value="Unassembled WGS sequence"/>
</dbReference>
<keyword evidence="3" id="KW-1185">Reference proteome</keyword>
<dbReference type="Pfam" id="PF02467">
    <property type="entry name" value="Whib"/>
    <property type="match status" value="1"/>
</dbReference>
<feature type="domain" description="4Fe-4S Wbl-type" evidence="1">
    <location>
        <begin position="37"/>
        <end position="110"/>
    </location>
</feature>
<gene>
    <name evidence="2" type="ORF">GCM10009665_06570</name>
</gene>
<evidence type="ECO:0000313" key="2">
    <source>
        <dbReference type="EMBL" id="GAA1219207.1"/>
    </source>
</evidence>
<accession>A0ABP4GDK2</accession>
<dbReference type="PROSITE" id="PS51674">
    <property type="entry name" value="4FE4S_WBL"/>
    <property type="match status" value="1"/>
</dbReference>
<dbReference type="EMBL" id="BAAALF010000006">
    <property type="protein sequence ID" value="GAA1219207.1"/>
    <property type="molecule type" value="Genomic_DNA"/>
</dbReference>
<sequence length="195" mass="21224">MRTTISDLSEAALRGDWGPLIRESEKARGKHWAEDARCAGRDTNIFFPRGDGPQSEPVETVERLGASLAGPLNLCAACPLTTAARCLIESLRDDEEFGIRGGLIASERSALRSGWQRRADKVAVARALRGSTAALSRAERNEVIARFATDPAMDAAAVARGLGITHEYLLKLARTYRQKRRTELAALSARRTHAA</sequence>
<evidence type="ECO:0000259" key="1">
    <source>
        <dbReference type="PROSITE" id="PS51674"/>
    </source>
</evidence>
<protein>
    <recommendedName>
        <fullName evidence="1">4Fe-4S Wbl-type domain-containing protein</fullName>
    </recommendedName>
</protein>
<name>A0ABP4GDK2_9ACTN</name>
<proteinExistence type="predicted"/>
<organism evidence="2 3">
    <name type="scientific">Kitasatospora nipponensis</name>
    <dbReference type="NCBI Taxonomy" id="258049"/>
    <lineage>
        <taxon>Bacteria</taxon>
        <taxon>Bacillati</taxon>
        <taxon>Actinomycetota</taxon>
        <taxon>Actinomycetes</taxon>
        <taxon>Kitasatosporales</taxon>
        <taxon>Streptomycetaceae</taxon>
        <taxon>Kitasatospora</taxon>
    </lineage>
</organism>
<dbReference type="InterPro" id="IPR034768">
    <property type="entry name" value="4FE4S_WBL"/>
</dbReference>
<reference evidence="3" key="1">
    <citation type="journal article" date="2019" name="Int. J. Syst. Evol. Microbiol.">
        <title>The Global Catalogue of Microorganisms (GCM) 10K type strain sequencing project: providing services to taxonomists for standard genome sequencing and annotation.</title>
        <authorList>
            <consortium name="The Broad Institute Genomics Platform"/>
            <consortium name="The Broad Institute Genome Sequencing Center for Infectious Disease"/>
            <person name="Wu L."/>
            <person name="Ma J."/>
        </authorList>
    </citation>
    <scope>NUCLEOTIDE SEQUENCE [LARGE SCALE GENOMIC DNA]</scope>
    <source>
        <strain evidence="3">JCM 13004</strain>
    </source>
</reference>
<evidence type="ECO:0000313" key="3">
    <source>
        <dbReference type="Proteomes" id="UP001500037"/>
    </source>
</evidence>
<comment type="caution">
    <text evidence="2">The sequence shown here is derived from an EMBL/GenBank/DDBJ whole genome shotgun (WGS) entry which is preliminary data.</text>
</comment>